<dbReference type="Gene3D" id="2.40.340.10">
    <property type="entry name" value="MoeA, C-terminal, domain IV"/>
    <property type="match status" value="1"/>
</dbReference>
<dbReference type="InterPro" id="IPR036425">
    <property type="entry name" value="MoaB/Mog-like_dom_sf"/>
</dbReference>
<dbReference type="EMBL" id="WEHX01000002">
    <property type="protein sequence ID" value="KAB7663034.1"/>
    <property type="molecule type" value="Genomic_DNA"/>
</dbReference>
<dbReference type="NCBIfam" id="NF045515">
    <property type="entry name" value="Glp_gephyrin"/>
    <property type="match status" value="1"/>
</dbReference>
<evidence type="ECO:0000256" key="4">
    <source>
        <dbReference type="ARBA" id="ARBA00023150"/>
    </source>
</evidence>
<gene>
    <name evidence="8" type="ORF">GBM95_00580</name>
</gene>
<comment type="similarity">
    <text evidence="3 6">Belongs to the MoeA family.</text>
</comment>
<evidence type="ECO:0000259" key="7">
    <source>
        <dbReference type="SMART" id="SM00852"/>
    </source>
</evidence>
<dbReference type="NCBIfam" id="TIGR00177">
    <property type="entry name" value="molyb_syn"/>
    <property type="match status" value="1"/>
</dbReference>
<dbReference type="InterPro" id="IPR005111">
    <property type="entry name" value="MoeA_C_domain_IV"/>
</dbReference>
<dbReference type="AlphaFoldDB" id="A0A6I1EW43"/>
<dbReference type="OrthoDB" id="9804758at2"/>
<dbReference type="Pfam" id="PF00994">
    <property type="entry name" value="MoCF_biosynth"/>
    <property type="match status" value="1"/>
</dbReference>
<sequence length="414" mass="43876">MTDFISIEKVYGILEDAIAPEASVESFPLEKALGRVLAETLTSPGDVPPFNNSAMDGFAFNRAELAQGASVRLLIRGTSYAGTPWEGTLASGDAVRIMTGAATPEGADTVIPFERTETIEENGNTYVVFEAGRVRPAENVRLRGEELRAGDAVMEPGIVLTSAYLGLAASLGRAELRCRKLRVAVFSTGDELVEPGTAVALPPGKIWNSNSSVISSLVRTWGAEAEDLGILPDDPDVIRKALSEAAARSDFLIASGGVGEGEHDYTSRVLAEMGSGITHYHVSMRPGKPFSFGRVAGEHVCWFMALPGNPVAAAVSAKLFLRRALRLAAGSTEPLGLPDFPAIAAKDIKGRTGRTDLVRGRADFVDGEMRFTPAHSQSSGMLTTLAGMNAMAVLDVNTDRIAEGDAVRCLRLLS</sequence>
<dbReference type="GO" id="GO:0046872">
    <property type="term" value="F:metal ion binding"/>
    <property type="evidence" value="ECO:0007669"/>
    <property type="project" value="UniProtKB-UniRule"/>
</dbReference>
<protein>
    <recommendedName>
        <fullName evidence="6">Molybdopterin molybdenumtransferase</fullName>
        <ecNumber evidence="6">2.10.1.1</ecNumber>
    </recommendedName>
</protein>
<dbReference type="SUPFAM" id="SSF53218">
    <property type="entry name" value="Molybdenum cofactor biosynthesis proteins"/>
    <property type="match status" value="1"/>
</dbReference>
<dbReference type="Pfam" id="PF03453">
    <property type="entry name" value="MoeA_N"/>
    <property type="match status" value="1"/>
</dbReference>
<evidence type="ECO:0000256" key="2">
    <source>
        <dbReference type="ARBA" id="ARBA00005046"/>
    </source>
</evidence>
<comment type="pathway">
    <text evidence="2 6">Cofactor biosynthesis; molybdopterin biosynthesis.</text>
</comment>
<dbReference type="RefSeq" id="WP_152157307.1">
    <property type="nucleotide sequence ID" value="NZ_WEHX01000002.1"/>
</dbReference>
<feature type="domain" description="MoaB/Mog" evidence="7">
    <location>
        <begin position="184"/>
        <end position="327"/>
    </location>
</feature>
<comment type="caution">
    <text evidence="8">The sequence shown here is derived from an EMBL/GenBank/DDBJ whole genome shotgun (WGS) entry which is preliminary data.</text>
</comment>
<dbReference type="Gene3D" id="3.90.105.10">
    <property type="entry name" value="Molybdopterin biosynthesis moea protein, domain 2"/>
    <property type="match status" value="1"/>
</dbReference>
<dbReference type="Gene3D" id="2.170.190.11">
    <property type="entry name" value="Molybdopterin biosynthesis moea protein, domain 3"/>
    <property type="match status" value="1"/>
</dbReference>
<dbReference type="EC" id="2.10.1.1" evidence="6"/>
<comment type="function">
    <text evidence="1 6">Catalyzes the insertion of molybdate into adenylated molybdopterin with the concomitant release of AMP.</text>
</comment>
<dbReference type="Gene3D" id="3.40.980.10">
    <property type="entry name" value="MoaB/Mog-like domain"/>
    <property type="match status" value="1"/>
</dbReference>
<dbReference type="GO" id="GO:0061599">
    <property type="term" value="F:molybdopterin molybdotransferase activity"/>
    <property type="evidence" value="ECO:0007669"/>
    <property type="project" value="UniProtKB-UniRule"/>
</dbReference>
<dbReference type="PANTHER" id="PTHR10192:SF5">
    <property type="entry name" value="GEPHYRIN"/>
    <property type="match status" value="1"/>
</dbReference>
<name>A0A6I1EW43_9BURK</name>
<dbReference type="PANTHER" id="PTHR10192">
    <property type="entry name" value="MOLYBDOPTERIN BIOSYNTHESIS PROTEIN"/>
    <property type="match status" value="1"/>
</dbReference>
<evidence type="ECO:0000256" key="1">
    <source>
        <dbReference type="ARBA" id="ARBA00002901"/>
    </source>
</evidence>
<dbReference type="SUPFAM" id="SSF63867">
    <property type="entry name" value="MoeA C-terminal domain-like"/>
    <property type="match status" value="1"/>
</dbReference>
<organism evidence="8 9">
    <name type="scientific">Sutterella seckii</name>
    <dbReference type="NCBI Taxonomy" id="1944635"/>
    <lineage>
        <taxon>Bacteria</taxon>
        <taxon>Pseudomonadati</taxon>
        <taxon>Pseudomonadota</taxon>
        <taxon>Betaproteobacteria</taxon>
        <taxon>Burkholderiales</taxon>
        <taxon>Sutterellaceae</taxon>
        <taxon>Sutterella</taxon>
    </lineage>
</organism>
<accession>A0A6I1EW43</accession>
<dbReference type="Pfam" id="PF03454">
    <property type="entry name" value="MoeA_C"/>
    <property type="match status" value="1"/>
</dbReference>
<evidence type="ECO:0000313" key="8">
    <source>
        <dbReference type="EMBL" id="KAB7663034.1"/>
    </source>
</evidence>
<keyword evidence="6" id="KW-0500">Molybdenum</keyword>
<dbReference type="InterPro" id="IPR001453">
    <property type="entry name" value="MoaB/Mog_dom"/>
</dbReference>
<dbReference type="UniPathway" id="UPA00344"/>
<dbReference type="InterPro" id="IPR036688">
    <property type="entry name" value="MoeA_C_domain_IV_sf"/>
</dbReference>
<dbReference type="SMART" id="SM00852">
    <property type="entry name" value="MoCF_biosynth"/>
    <property type="match status" value="1"/>
</dbReference>
<dbReference type="CDD" id="cd00887">
    <property type="entry name" value="MoeA"/>
    <property type="match status" value="1"/>
</dbReference>
<evidence type="ECO:0000313" key="9">
    <source>
        <dbReference type="Proteomes" id="UP000430564"/>
    </source>
</evidence>
<comment type="cofactor">
    <cofactor evidence="6">
        <name>Mg(2+)</name>
        <dbReference type="ChEBI" id="CHEBI:18420"/>
    </cofactor>
</comment>
<dbReference type="Proteomes" id="UP000430564">
    <property type="component" value="Unassembled WGS sequence"/>
</dbReference>
<dbReference type="InterPro" id="IPR036135">
    <property type="entry name" value="MoeA_linker/N_sf"/>
</dbReference>
<comment type="catalytic activity">
    <reaction evidence="5">
        <text>adenylyl-molybdopterin + molybdate = Mo-molybdopterin + AMP + H(+)</text>
        <dbReference type="Rhea" id="RHEA:35047"/>
        <dbReference type="ChEBI" id="CHEBI:15378"/>
        <dbReference type="ChEBI" id="CHEBI:36264"/>
        <dbReference type="ChEBI" id="CHEBI:62727"/>
        <dbReference type="ChEBI" id="CHEBI:71302"/>
        <dbReference type="ChEBI" id="CHEBI:456215"/>
        <dbReference type="EC" id="2.10.1.1"/>
    </reaction>
</comment>
<reference evidence="8 9" key="1">
    <citation type="submission" date="2019-10" db="EMBL/GenBank/DDBJ databases">
        <title>Genome diversity of Sutterella seckii.</title>
        <authorList>
            <person name="Chaplin A.V."/>
            <person name="Sokolova S.R."/>
            <person name="Mosin K.A."/>
            <person name="Ivanova E.L."/>
            <person name="Kochetkova T.O."/>
            <person name="Goltsov A.Y."/>
            <person name="Trofimov D.Y."/>
            <person name="Efimov B.A."/>
        </authorList>
    </citation>
    <scope>NUCLEOTIDE SEQUENCE [LARGE SCALE GENOMIC DNA]</scope>
    <source>
        <strain evidence="8 9">ASD393</strain>
    </source>
</reference>
<dbReference type="GO" id="GO:0005829">
    <property type="term" value="C:cytosol"/>
    <property type="evidence" value="ECO:0007669"/>
    <property type="project" value="TreeGrafter"/>
</dbReference>
<keyword evidence="6" id="KW-0479">Metal-binding</keyword>
<evidence type="ECO:0000256" key="5">
    <source>
        <dbReference type="ARBA" id="ARBA00047317"/>
    </source>
</evidence>
<dbReference type="InterPro" id="IPR005110">
    <property type="entry name" value="MoeA_linker/N"/>
</dbReference>
<proteinExistence type="inferred from homology"/>
<dbReference type="InterPro" id="IPR038987">
    <property type="entry name" value="MoeA-like"/>
</dbReference>
<dbReference type="SUPFAM" id="SSF63882">
    <property type="entry name" value="MoeA N-terminal region -like"/>
    <property type="match status" value="1"/>
</dbReference>
<dbReference type="GO" id="GO:0006777">
    <property type="term" value="P:Mo-molybdopterin cofactor biosynthetic process"/>
    <property type="evidence" value="ECO:0007669"/>
    <property type="project" value="UniProtKB-UniRule"/>
</dbReference>
<keyword evidence="6" id="KW-0460">Magnesium</keyword>
<keyword evidence="4 6" id="KW-0501">Molybdenum cofactor biosynthesis</keyword>
<keyword evidence="6 8" id="KW-0808">Transferase</keyword>
<evidence type="ECO:0000256" key="6">
    <source>
        <dbReference type="RuleBase" id="RU365090"/>
    </source>
</evidence>
<evidence type="ECO:0000256" key="3">
    <source>
        <dbReference type="ARBA" id="ARBA00010763"/>
    </source>
</evidence>